<evidence type="ECO:0000313" key="1">
    <source>
        <dbReference type="EMBL" id="QBK91855.1"/>
    </source>
</evidence>
<name>A0A481Z8P1_9VIRU</name>
<dbReference type="EMBL" id="MK500565">
    <property type="protein sequence ID" value="QBK91855.1"/>
    <property type="molecule type" value="Genomic_DNA"/>
</dbReference>
<accession>A0A481Z8P1</accession>
<reference evidence="1" key="1">
    <citation type="journal article" date="2019" name="MBio">
        <title>Virus Genomes from Deep Sea Sediments Expand the Ocean Megavirome and Support Independent Origins of Viral Gigantism.</title>
        <authorList>
            <person name="Backstrom D."/>
            <person name="Yutin N."/>
            <person name="Jorgensen S.L."/>
            <person name="Dharamshi J."/>
            <person name="Homa F."/>
            <person name="Zaremba-Niedwiedzka K."/>
            <person name="Spang A."/>
            <person name="Wolf Y.I."/>
            <person name="Koonin E.V."/>
            <person name="Ettema T.J."/>
        </authorList>
    </citation>
    <scope>NUCLEOTIDE SEQUENCE</scope>
</reference>
<protein>
    <submittedName>
        <fullName evidence="1">Uncharacterized protein</fullName>
    </submittedName>
</protein>
<proteinExistence type="predicted"/>
<organism evidence="1">
    <name type="scientific">Pithovirus LCPAC304</name>
    <dbReference type="NCBI Taxonomy" id="2506594"/>
    <lineage>
        <taxon>Viruses</taxon>
        <taxon>Pithoviruses</taxon>
    </lineage>
</organism>
<gene>
    <name evidence="1" type="ORF">LCPAC304_01940</name>
</gene>
<sequence>MEASISMITPTVISEEEWKAKGFYEEKDRDNFDRLEFYNSESGEENVAVYCYFPVNVYIRDASEYEGKSCFYIFMQKQEEKQDTREKWRWVGVDLSEIDLVVESKFMIFGEQCEKGERVLLLGCTFYEGGCNLQNVSKN</sequence>